<dbReference type="STRING" id="1514971.AUR64_12150"/>
<dbReference type="RefSeq" id="WP_058581675.1">
    <property type="nucleotide sequence ID" value="NZ_LOPU01000018.1"/>
</dbReference>
<dbReference type="InterPro" id="IPR038144">
    <property type="entry name" value="IPI"/>
</dbReference>
<accession>A0A0W1RAF0</accession>
<keyword evidence="3" id="KW-1185">Reference proteome</keyword>
<protein>
    <recommendedName>
        <fullName evidence="1">Intracellular proteinase inhibitor BsuPI domain-containing protein</fullName>
    </recommendedName>
</protein>
<dbReference type="Pfam" id="PF12690">
    <property type="entry name" value="BsuPI"/>
    <property type="match status" value="1"/>
</dbReference>
<sequence length="114" mass="12433">MLTATLTTTPRDDYVEFELTVENQGDESVTLSFRDARRAEFVVSDAAGDGEVWRWSDGRMFAQMLGSETLDAGESMTFEGVWDDPVPGEYVAIGELAAADADADAETHFSVESV</sequence>
<comment type="caution">
    <text evidence="2">The sequence shown here is derived from an EMBL/GenBank/DDBJ whole genome shotgun (WGS) entry which is preliminary data.</text>
</comment>
<reference evidence="2 3" key="1">
    <citation type="submission" date="2015-12" db="EMBL/GenBank/DDBJ databases">
        <title>Haloprofundus marisrubri gen. nov., sp. nov., an extremely halophilic archaeon isolated from the Discovery deep brine-seawater interface in the Red Sea.</title>
        <authorList>
            <person name="Zhang G."/>
            <person name="Stingl U."/>
            <person name="Rashid M."/>
        </authorList>
    </citation>
    <scope>NUCLEOTIDE SEQUENCE [LARGE SCALE GENOMIC DNA]</scope>
    <source>
        <strain evidence="2 3">SB9</strain>
    </source>
</reference>
<organism evidence="2 3">
    <name type="scientific">Haloprofundus marisrubri</name>
    <dbReference type="NCBI Taxonomy" id="1514971"/>
    <lineage>
        <taxon>Archaea</taxon>
        <taxon>Methanobacteriati</taxon>
        <taxon>Methanobacteriota</taxon>
        <taxon>Stenosarchaea group</taxon>
        <taxon>Halobacteria</taxon>
        <taxon>Halobacteriales</taxon>
        <taxon>Haloferacaceae</taxon>
        <taxon>Haloprofundus</taxon>
    </lineage>
</organism>
<dbReference type="AlphaFoldDB" id="A0A0W1RAF0"/>
<dbReference type="InterPro" id="IPR020481">
    <property type="entry name" value="Intracell_prot_inh_BsuPI"/>
</dbReference>
<dbReference type="Proteomes" id="UP000054387">
    <property type="component" value="Unassembled WGS sequence"/>
</dbReference>
<name>A0A0W1RAF0_9EURY</name>
<evidence type="ECO:0000259" key="1">
    <source>
        <dbReference type="Pfam" id="PF12690"/>
    </source>
</evidence>
<gene>
    <name evidence="2" type="ORF">AUR64_12150</name>
</gene>
<feature type="domain" description="Intracellular proteinase inhibitor BsuPI" evidence="1">
    <location>
        <begin position="3"/>
        <end position="99"/>
    </location>
</feature>
<evidence type="ECO:0000313" key="3">
    <source>
        <dbReference type="Proteomes" id="UP000054387"/>
    </source>
</evidence>
<dbReference type="EMBL" id="LOPU01000018">
    <property type="protein sequence ID" value="KTG10321.1"/>
    <property type="molecule type" value="Genomic_DNA"/>
</dbReference>
<dbReference type="Gene3D" id="2.60.40.2360">
    <property type="entry name" value="Intracellular proteinase inhibitor BsuPI"/>
    <property type="match status" value="1"/>
</dbReference>
<evidence type="ECO:0000313" key="2">
    <source>
        <dbReference type="EMBL" id="KTG10321.1"/>
    </source>
</evidence>
<dbReference type="OrthoDB" id="311964at2157"/>
<proteinExistence type="predicted"/>